<keyword evidence="4" id="KW-1185">Reference proteome</keyword>
<accession>A0A1Y6ME79</accession>
<protein>
    <submittedName>
        <fullName evidence="3">Uncharacterized protein</fullName>
    </submittedName>
</protein>
<evidence type="ECO:0000313" key="3">
    <source>
        <dbReference type="EMBL" id="SMY34239.1"/>
    </source>
</evidence>
<evidence type="ECO:0000313" key="4">
    <source>
        <dbReference type="Proteomes" id="UP000195719"/>
    </source>
</evidence>
<proteinExistence type="predicted"/>
<sequence>MFQMDKSNQGGTGAKKGFFYQDYFAALLVTRMLLDREIKGIGCEVFDDIDIYHTDNSITYVQVKTGTVDKDWNLAELKKPRNTTSIGTSKPQSSILHKSLELDRDKSLRSKFILVTDKPIFSSLKYLQIPFHLRCDTDTRDKLISQVDNALGKTFKSGNGNRGEYWVNNTLWEVFYDVSSIGKDIDFNIRKYAEDVLGKLLTIKQVRDLGSLICNEAYRKSQVSKSSGNANEKIIFRKGMIEFVNDHIKVKSGDIKVYPKNRSQRIVNLFHESVKDKCVNQGYKQAFHFSCYRYEYIVDQLLCWIDEILMKPTELINSPSLIKTTEILKDRLKQEDLGKIISKTIFNSILRTESDSQPIPMVLFSVGDKGGFSFDSVNIILKEDSDDELWLSTVELIKDESSIETVIDECASKIKKLILEDIDYARKMILDSKDDSYLYKHNVDDILNTERCFLECVDRFNFSIFFIYNLSNYNNLTTDDELSYDISNHFLKAIDRIDKQMKLTNEVRIGVYFLPIPCCETLVSKFKEKVGCTC</sequence>
<gene>
    <name evidence="3" type="ORF">PAND9192_01230</name>
</gene>
<dbReference type="GO" id="GO:0004518">
    <property type="term" value="F:nuclease activity"/>
    <property type="evidence" value="ECO:0007669"/>
    <property type="project" value="InterPro"/>
</dbReference>
<reference evidence="4" key="1">
    <citation type="submission" date="2017-06" db="EMBL/GenBank/DDBJ databases">
        <authorList>
            <person name="Rodrigo-Torres L."/>
            <person name="Arahal R.D."/>
            <person name="Lucena T."/>
        </authorList>
    </citation>
    <scope>NUCLEOTIDE SEQUENCE [LARGE SCALE GENOMIC DNA]</scope>
    <source>
        <strain evidence="4">CECT 9192</strain>
    </source>
</reference>
<feature type="domain" description="Anti-bacteriophage protein A/HamA C-terminal" evidence="1">
    <location>
        <begin position="374"/>
        <end position="530"/>
    </location>
</feature>
<dbReference type="InterPro" id="IPR014976">
    <property type="entry name" value="AbpA_HamA_C"/>
</dbReference>
<dbReference type="InterPro" id="IPR025382">
    <property type="entry name" value="Cap4-like_endonuclease_dom"/>
</dbReference>
<dbReference type="Pfam" id="PF14130">
    <property type="entry name" value="Cap4_nuclease"/>
    <property type="match status" value="1"/>
</dbReference>
<organism evidence="3 4">
    <name type="scientific">Photobacterium andalusiense</name>
    <dbReference type="NCBI Taxonomy" id="2204296"/>
    <lineage>
        <taxon>Bacteria</taxon>
        <taxon>Pseudomonadati</taxon>
        <taxon>Pseudomonadota</taxon>
        <taxon>Gammaproteobacteria</taxon>
        <taxon>Vibrionales</taxon>
        <taxon>Vibrionaceae</taxon>
        <taxon>Photobacterium</taxon>
    </lineage>
</organism>
<evidence type="ECO:0000259" key="1">
    <source>
        <dbReference type="Pfam" id="PF08878"/>
    </source>
</evidence>
<evidence type="ECO:0000259" key="2">
    <source>
        <dbReference type="Pfam" id="PF14130"/>
    </source>
</evidence>
<dbReference type="EMBL" id="FYAJ01000002">
    <property type="protein sequence ID" value="SMY34239.1"/>
    <property type="molecule type" value="Genomic_DNA"/>
</dbReference>
<dbReference type="AlphaFoldDB" id="A0A1Y6ME79"/>
<dbReference type="Proteomes" id="UP000195719">
    <property type="component" value="Unassembled WGS sequence"/>
</dbReference>
<dbReference type="Pfam" id="PF08878">
    <property type="entry name" value="HamA"/>
    <property type="match status" value="1"/>
</dbReference>
<name>A0A1Y6ME79_9GAMM</name>
<feature type="domain" description="CD-NTase associated protein 4-like DNA endonuclease" evidence="2">
    <location>
        <begin position="10"/>
        <end position="221"/>
    </location>
</feature>